<keyword evidence="2" id="KW-0472">Membrane</keyword>
<keyword evidence="4" id="KW-1185">Reference proteome</keyword>
<dbReference type="Proteomes" id="UP000762676">
    <property type="component" value="Unassembled WGS sequence"/>
</dbReference>
<evidence type="ECO:0008006" key="5">
    <source>
        <dbReference type="Google" id="ProtNLM"/>
    </source>
</evidence>
<evidence type="ECO:0000256" key="2">
    <source>
        <dbReference type="SAM" id="Phobius"/>
    </source>
</evidence>
<reference evidence="3 4" key="1">
    <citation type="journal article" date="2021" name="Elife">
        <title>Chloroplast acquisition without the gene transfer in kleptoplastic sea slugs, Plakobranchus ocellatus.</title>
        <authorList>
            <person name="Maeda T."/>
            <person name="Takahashi S."/>
            <person name="Yoshida T."/>
            <person name="Shimamura S."/>
            <person name="Takaki Y."/>
            <person name="Nagai Y."/>
            <person name="Toyoda A."/>
            <person name="Suzuki Y."/>
            <person name="Arimoto A."/>
            <person name="Ishii H."/>
            <person name="Satoh N."/>
            <person name="Nishiyama T."/>
            <person name="Hasebe M."/>
            <person name="Maruyama T."/>
            <person name="Minagawa J."/>
            <person name="Obokata J."/>
            <person name="Shigenobu S."/>
        </authorList>
    </citation>
    <scope>NUCLEOTIDE SEQUENCE [LARGE SCALE GENOMIC DNA]</scope>
</reference>
<keyword evidence="2" id="KW-1133">Transmembrane helix</keyword>
<feature type="region of interest" description="Disordered" evidence="1">
    <location>
        <begin position="237"/>
        <end position="316"/>
    </location>
</feature>
<sequence>MIGVSWISRETVWRILSVVTIVSTVLPNSVLFLKMRRAAGGSVCLMARGHRGARLLTLVSMMLGDLFAALFSHVVIHVNSLLSLHASCRIVNVSTLYLLYLLPLVYGSGLAVLAVEGIIFRLRVNTLNPLVVNLLVSAVPWAIGFSVVVFIVLKDSHFDICGLGLHRSRRKFLCVTCQLLPVVISLLVTIVCLVIIKIIDRLSALAKYQGMLVRGISINLEILDKEKDNEPVRLDDEIQTDDEGPAPAIPPFPPPTDINSFHSKSNEDSPFTPIVEDFGLLNEGSSTDPQQTGHEESNENSPSPSPPLPPTQNLSRILNASPRCSDAGFVSRASIVSYSPDGQHLSLTLPTPSTSPYLMNHENAALLLAALTFAACVLPNPVVSLMVQYTRDYRSVFSPRTSQHVLDVCFWLLSFRSFVSPLVWMLSKNFSAF</sequence>
<protein>
    <recommendedName>
        <fullName evidence="5">G-protein coupled receptors family 1 profile domain-containing protein</fullName>
    </recommendedName>
</protein>
<accession>A0AAV4EA08</accession>
<feature type="compositionally biased region" description="Polar residues" evidence="1">
    <location>
        <begin position="283"/>
        <end position="292"/>
    </location>
</feature>
<feature type="transmembrane region" description="Helical" evidence="2">
    <location>
        <begin position="96"/>
        <end position="119"/>
    </location>
</feature>
<feature type="transmembrane region" description="Helical" evidence="2">
    <location>
        <begin position="53"/>
        <end position="76"/>
    </location>
</feature>
<evidence type="ECO:0000313" key="4">
    <source>
        <dbReference type="Proteomes" id="UP000762676"/>
    </source>
</evidence>
<feature type="transmembrane region" description="Helical" evidence="2">
    <location>
        <begin position="131"/>
        <end position="153"/>
    </location>
</feature>
<name>A0AAV4EA08_9GAST</name>
<proteinExistence type="predicted"/>
<dbReference type="EMBL" id="BMAT01000012">
    <property type="protein sequence ID" value="GFR57569.1"/>
    <property type="molecule type" value="Genomic_DNA"/>
</dbReference>
<evidence type="ECO:0000313" key="3">
    <source>
        <dbReference type="EMBL" id="GFR57569.1"/>
    </source>
</evidence>
<organism evidence="3 4">
    <name type="scientific">Elysia marginata</name>
    <dbReference type="NCBI Taxonomy" id="1093978"/>
    <lineage>
        <taxon>Eukaryota</taxon>
        <taxon>Metazoa</taxon>
        <taxon>Spiralia</taxon>
        <taxon>Lophotrochozoa</taxon>
        <taxon>Mollusca</taxon>
        <taxon>Gastropoda</taxon>
        <taxon>Heterobranchia</taxon>
        <taxon>Euthyneura</taxon>
        <taxon>Panpulmonata</taxon>
        <taxon>Sacoglossa</taxon>
        <taxon>Placobranchoidea</taxon>
        <taxon>Plakobranchidae</taxon>
        <taxon>Elysia</taxon>
    </lineage>
</organism>
<evidence type="ECO:0000256" key="1">
    <source>
        <dbReference type="SAM" id="MobiDB-lite"/>
    </source>
</evidence>
<feature type="transmembrane region" description="Helical" evidence="2">
    <location>
        <begin position="12"/>
        <end position="33"/>
    </location>
</feature>
<feature type="transmembrane region" description="Helical" evidence="2">
    <location>
        <begin position="179"/>
        <end position="199"/>
    </location>
</feature>
<keyword evidence="2" id="KW-0812">Transmembrane</keyword>
<gene>
    <name evidence="3" type="ORF">ElyMa_000005400</name>
</gene>
<feature type="compositionally biased region" description="Pro residues" evidence="1">
    <location>
        <begin position="247"/>
        <end position="256"/>
    </location>
</feature>
<dbReference type="AlphaFoldDB" id="A0AAV4EA08"/>
<feature type="transmembrane region" description="Helical" evidence="2">
    <location>
        <begin position="405"/>
        <end position="426"/>
    </location>
</feature>
<comment type="caution">
    <text evidence="3">The sequence shown here is derived from an EMBL/GenBank/DDBJ whole genome shotgun (WGS) entry which is preliminary data.</text>
</comment>
<feature type="transmembrane region" description="Helical" evidence="2">
    <location>
        <begin position="364"/>
        <end position="385"/>
    </location>
</feature>